<protein>
    <submittedName>
        <fullName evidence="3">Uncharacterized protein</fullName>
    </submittedName>
</protein>
<keyword evidence="1" id="KW-0472">Membrane</keyword>
<dbReference type="Proteomes" id="UP000694559">
    <property type="component" value="Unplaced"/>
</dbReference>
<evidence type="ECO:0000313" key="3">
    <source>
        <dbReference type="Ensembl" id="ENSNNAP00000002637.1"/>
    </source>
</evidence>
<name>A0A8C6VDD8_NAJNA</name>
<evidence type="ECO:0000313" key="4">
    <source>
        <dbReference type="Proteomes" id="UP000694559"/>
    </source>
</evidence>
<sequence>VRIRLILTHFVLLFLGIGNTIKTEKECNRTVMGFKIFYYRFCGHGLVGMVWFGGRGRGRIL</sequence>
<organism evidence="3 4">
    <name type="scientific">Naja naja</name>
    <name type="common">Indian cobra</name>
    <dbReference type="NCBI Taxonomy" id="35670"/>
    <lineage>
        <taxon>Eukaryota</taxon>
        <taxon>Metazoa</taxon>
        <taxon>Chordata</taxon>
        <taxon>Craniata</taxon>
        <taxon>Vertebrata</taxon>
        <taxon>Euteleostomi</taxon>
        <taxon>Lepidosauria</taxon>
        <taxon>Squamata</taxon>
        <taxon>Bifurcata</taxon>
        <taxon>Unidentata</taxon>
        <taxon>Episquamata</taxon>
        <taxon>Toxicofera</taxon>
        <taxon>Serpentes</taxon>
        <taxon>Colubroidea</taxon>
        <taxon>Elapidae</taxon>
        <taxon>Elapinae</taxon>
        <taxon>Naja</taxon>
    </lineage>
</organism>
<evidence type="ECO:0000256" key="1">
    <source>
        <dbReference type="SAM" id="Phobius"/>
    </source>
</evidence>
<keyword evidence="2" id="KW-0732">Signal</keyword>
<feature type="chain" id="PRO_5033982520" evidence="2">
    <location>
        <begin position="24"/>
        <end position="61"/>
    </location>
</feature>
<feature type="transmembrane region" description="Helical" evidence="1">
    <location>
        <begin position="36"/>
        <end position="54"/>
    </location>
</feature>
<dbReference type="Ensembl" id="ENSNNAT00000002767.1">
    <property type="protein sequence ID" value="ENSNNAP00000002637.1"/>
    <property type="gene ID" value="ENSNNAG00000001811.1"/>
</dbReference>
<keyword evidence="1" id="KW-0812">Transmembrane</keyword>
<reference evidence="3" key="1">
    <citation type="submission" date="2025-08" db="UniProtKB">
        <authorList>
            <consortium name="Ensembl"/>
        </authorList>
    </citation>
    <scope>IDENTIFICATION</scope>
</reference>
<reference evidence="3" key="2">
    <citation type="submission" date="2025-09" db="UniProtKB">
        <authorList>
            <consortium name="Ensembl"/>
        </authorList>
    </citation>
    <scope>IDENTIFICATION</scope>
</reference>
<dbReference type="AlphaFoldDB" id="A0A8C6VDD8"/>
<proteinExistence type="predicted"/>
<evidence type="ECO:0000256" key="2">
    <source>
        <dbReference type="SAM" id="SignalP"/>
    </source>
</evidence>
<feature type="signal peptide" evidence="2">
    <location>
        <begin position="1"/>
        <end position="23"/>
    </location>
</feature>
<keyword evidence="1" id="KW-1133">Transmembrane helix</keyword>
<keyword evidence="4" id="KW-1185">Reference proteome</keyword>
<accession>A0A8C6VDD8</accession>